<evidence type="ECO:0000256" key="3">
    <source>
        <dbReference type="ARBA" id="ARBA00023239"/>
    </source>
</evidence>
<sequence>MIFQLSLAVHHLSLFFWIGLSAGQISQVIVGDEQRQYLLVVGQDVDDVQLAQRLAQANEIVLSWNCWKLCEQYMFEVEIMREDEAVKLRDMRIIDPFDFDEHFDKCLDYLPHYQTSAGKLLGPFYPSPKCLKLNFPSGWRHFVFLFSDTLRTALDLDPDSALEQTLRKHIMKNLLKKIDEGQPTEYVSEFRTVTMVLVSLEFHKSAWVLHLCHLIQEAALYISTVIEKGGGQLSRIFMFEKVSTRKLDPSALEVREE</sequence>
<feature type="chain" id="PRO_5034514871" evidence="4">
    <location>
        <begin position="24"/>
        <end position="257"/>
    </location>
</feature>
<keyword evidence="3" id="KW-0456">Lyase</keyword>
<reference evidence="5" key="3">
    <citation type="submission" date="2025-09" db="UniProtKB">
        <authorList>
            <consortium name="Ensembl"/>
        </authorList>
    </citation>
    <scope>IDENTIFICATION</scope>
</reference>
<dbReference type="AlphaFoldDB" id="A0A8C8WH12"/>
<name>A0A8C8WH12_PANLE</name>
<dbReference type="SUPFAM" id="SSF55073">
    <property type="entry name" value="Nucleotide cyclase"/>
    <property type="match status" value="1"/>
</dbReference>
<proteinExistence type="predicted"/>
<keyword evidence="2" id="KW-0067">ATP-binding</keyword>
<keyword evidence="4" id="KW-0732">Signal</keyword>
<dbReference type="OMA" id="DMPLELC"/>
<evidence type="ECO:0000313" key="5">
    <source>
        <dbReference type="Ensembl" id="ENSPLOP00000003693.1"/>
    </source>
</evidence>
<dbReference type="PANTHER" id="PTHR16305">
    <property type="entry name" value="TESTICULAR SOLUBLE ADENYLYL CYCLASE"/>
    <property type="match status" value="1"/>
</dbReference>
<keyword evidence="6" id="KW-1185">Reference proteome</keyword>
<dbReference type="Proteomes" id="UP000694399">
    <property type="component" value="Chromosome B3"/>
</dbReference>
<evidence type="ECO:0000256" key="1">
    <source>
        <dbReference type="ARBA" id="ARBA00022741"/>
    </source>
</evidence>
<reference evidence="5" key="1">
    <citation type="journal article" date="2019" name="bioRxiv">
        <title>Long live the king: chromosome-level assembly of the lion (Panthera leo) using linked-read, Hi-C, and long read data.</title>
        <authorList>
            <person name="Armstrong E.E."/>
            <person name="Taylor R.W."/>
            <person name="Miller D.E."/>
            <person name="Kaelin C."/>
            <person name="Barsh G."/>
            <person name="Hadly E.A."/>
            <person name="Petrov D."/>
        </authorList>
    </citation>
    <scope>NUCLEOTIDE SEQUENCE [LARGE SCALE GENOMIC DNA]</scope>
</reference>
<dbReference type="GO" id="GO:0005524">
    <property type="term" value="F:ATP binding"/>
    <property type="evidence" value="ECO:0007669"/>
    <property type="project" value="UniProtKB-KW"/>
</dbReference>
<dbReference type="FunFam" id="3.30.70.1230:FF:000021">
    <property type="entry name" value="Adenylate cyclase type 10"/>
    <property type="match status" value="1"/>
</dbReference>
<protein>
    <submittedName>
        <fullName evidence="5">Uncharacterized protein</fullName>
    </submittedName>
</protein>
<dbReference type="GO" id="GO:0004016">
    <property type="term" value="F:adenylate cyclase activity"/>
    <property type="evidence" value="ECO:0007669"/>
    <property type="project" value="TreeGrafter"/>
</dbReference>
<dbReference type="Gene3D" id="3.30.70.1230">
    <property type="entry name" value="Nucleotide cyclase"/>
    <property type="match status" value="1"/>
</dbReference>
<accession>A0A8C8WH12</accession>
<reference evidence="5" key="2">
    <citation type="submission" date="2025-08" db="UniProtKB">
        <authorList>
            <consortium name="Ensembl"/>
        </authorList>
    </citation>
    <scope>IDENTIFICATION</scope>
</reference>
<keyword evidence="1" id="KW-0547">Nucleotide-binding</keyword>
<organism evidence="5 6">
    <name type="scientific">Panthera leo</name>
    <name type="common">Lion</name>
    <dbReference type="NCBI Taxonomy" id="9689"/>
    <lineage>
        <taxon>Eukaryota</taxon>
        <taxon>Metazoa</taxon>
        <taxon>Chordata</taxon>
        <taxon>Craniata</taxon>
        <taxon>Vertebrata</taxon>
        <taxon>Euteleostomi</taxon>
        <taxon>Mammalia</taxon>
        <taxon>Eutheria</taxon>
        <taxon>Laurasiatheria</taxon>
        <taxon>Carnivora</taxon>
        <taxon>Feliformia</taxon>
        <taxon>Felidae</taxon>
        <taxon>Pantherinae</taxon>
        <taxon>Panthera</taxon>
    </lineage>
</organism>
<feature type="signal peptide" evidence="4">
    <location>
        <begin position="1"/>
        <end position="23"/>
    </location>
</feature>
<dbReference type="PANTHER" id="PTHR16305:SF33">
    <property type="entry name" value="GUANYLATE CYCLASE DOMAIN-CONTAINING PROTEIN"/>
    <property type="match status" value="1"/>
</dbReference>
<dbReference type="InterPro" id="IPR029787">
    <property type="entry name" value="Nucleotide_cyclase"/>
</dbReference>
<evidence type="ECO:0000313" key="6">
    <source>
        <dbReference type="Proteomes" id="UP000694399"/>
    </source>
</evidence>
<evidence type="ECO:0000256" key="4">
    <source>
        <dbReference type="SAM" id="SignalP"/>
    </source>
</evidence>
<dbReference type="Ensembl" id="ENSPLOT00000004066.1">
    <property type="protein sequence ID" value="ENSPLOP00000003693.1"/>
    <property type="gene ID" value="ENSPLOG00000002673.1"/>
</dbReference>
<dbReference type="GO" id="GO:0005737">
    <property type="term" value="C:cytoplasm"/>
    <property type="evidence" value="ECO:0007669"/>
    <property type="project" value="TreeGrafter"/>
</dbReference>
<dbReference type="GeneTree" id="ENSGT00940000164212"/>
<evidence type="ECO:0000256" key="2">
    <source>
        <dbReference type="ARBA" id="ARBA00022840"/>
    </source>
</evidence>